<organism evidence="5 6">
    <name type="scientific">Pseudomonas mosselii</name>
    <dbReference type="NCBI Taxonomy" id="78327"/>
    <lineage>
        <taxon>Bacteria</taxon>
        <taxon>Pseudomonadati</taxon>
        <taxon>Pseudomonadota</taxon>
        <taxon>Gammaproteobacteria</taxon>
        <taxon>Pseudomonadales</taxon>
        <taxon>Pseudomonadaceae</taxon>
        <taxon>Pseudomonas</taxon>
    </lineage>
</organism>
<evidence type="ECO:0000313" key="5">
    <source>
        <dbReference type="EMBL" id="MDH1631624.1"/>
    </source>
</evidence>
<dbReference type="Pfam" id="PF07660">
    <property type="entry name" value="STN"/>
    <property type="match status" value="1"/>
</dbReference>
<protein>
    <submittedName>
        <fullName evidence="5">STN domain-containing protein</fullName>
    </submittedName>
</protein>
<dbReference type="Gene3D" id="3.55.50.30">
    <property type="match status" value="1"/>
</dbReference>
<accession>A0AA42RWK6</accession>
<keyword evidence="1" id="KW-0813">Transport</keyword>
<dbReference type="AlphaFoldDB" id="A0AA42RWK6"/>
<evidence type="ECO:0000256" key="3">
    <source>
        <dbReference type="ARBA" id="ARBA00023237"/>
    </source>
</evidence>
<dbReference type="Proteomes" id="UP001160882">
    <property type="component" value="Unassembled WGS sequence"/>
</dbReference>
<dbReference type="GO" id="GO:0019867">
    <property type="term" value="C:outer membrane"/>
    <property type="evidence" value="ECO:0007669"/>
    <property type="project" value="InterPro"/>
</dbReference>
<comment type="caution">
    <text evidence="5">The sequence shown here is derived from an EMBL/GenBank/DDBJ whole genome shotgun (WGS) entry which is preliminary data.</text>
</comment>
<name>A0AA42RWK6_9PSED</name>
<reference evidence="5" key="1">
    <citation type="submission" date="2022-09" db="EMBL/GenBank/DDBJ databases">
        <title>Intensive care unit water sources are persistently colonized with multi-drug resistant bacteria and are the site of extensive horizontal gene transfer of antibiotic resistance genes.</title>
        <authorList>
            <person name="Diorio-Toth L."/>
        </authorList>
    </citation>
    <scope>NUCLEOTIDE SEQUENCE</scope>
    <source>
        <strain evidence="5">GD03782</strain>
    </source>
</reference>
<dbReference type="RefSeq" id="WP_280082413.1">
    <property type="nucleotide sequence ID" value="NZ_JAOCGG010000031.1"/>
</dbReference>
<keyword evidence="2" id="KW-0472">Membrane</keyword>
<sequence length="214" mass="22409">MRALLVAGALMLAWLLAAPGLRGQPLMTLDIPAQALDRALDSFGQQSGLAVLVDQALLAGQRSSPVLGRYPAREGLQRLLQGTGLQASYSGGGFTLQPLRLRGTPARGRAGGSSPGSYALALQHAVERALCASPLTRPGAYRAALQVWIDTGGQLVQSRLLASTGDFTRDAALVERLRTVRLEQAPPTSLAQPLTLLLRPEPMDCPLSQGAAAA</sequence>
<evidence type="ECO:0000256" key="2">
    <source>
        <dbReference type="ARBA" id="ARBA00023136"/>
    </source>
</evidence>
<gene>
    <name evidence="5" type="ORF">N5I14_15360</name>
</gene>
<proteinExistence type="predicted"/>
<dbReference type="SMART" id="SM00965">
    <property type="entry name" value="STN"/>
    <property type="match status" value="1"/>
</dbReference>
<evidence type="ECO:0000313" key="6">
    <source>
        <dbReference type="Proteomes" id="UP001160882"/>
    </source>
</evidence>
<dbReference type="InterPro" id="IPR011662">
    <property type="entry name" value="Secretin/TonB_short_N"/>
</dbReference>
<keyword evidence="3" id="KW-0998">Cell outer membrane</keyword>
<dbReference type="EMBL" id="JAOCGG010000031">
    <property type="protein sequence ID" value="MDH1631624.1"/>
    <property type="molecule type" value="Genomic_DNA"/>
</dbReference>
<evidence type="ECO:0000259" key="4">
    <source>
        <dbReference type="SMART" id="SM00965"/>
    </source>
</evidence>
<dbReference type="SUPFAM" id="SSF74653">
    <property type="entry name" value="TolA/TonB C-terminal domain"/>
    <property type="match status" value="1"/>
</dbReference>
<evidence type="ECO:0000256" key="1">
    <source>
        <dbReference type="ARBA" id="ARBA00022448"/>
    </source>
</evidence>
<feature type="domain" description="Secretin/TonB short N-terminal" evidence="4">
    <location>
        <begin position="49"/>
        <end position="99"/>
    </location>
</feature>